<feature type="region of interest" description="Disordered" evidence="2">
    <location>
        <begin position="1"/>
        <end position="23"/>
    </location>
</feature>
<evidence type="ECO:0000256" key="2">
    <source>
        <dbReference type="SAM" id="MobiDB-lite"/>
    </source>
</evidence>
<dbReference type="EMBL" id="AP025628">
    <property type="protein sequence ID" value="BDG60475.1"/>
    <property type="molecule type" value="Genomic_DNA"/>
</dbReference>
<proteinExistence type="predicted"/>
<evidence type="ECO:0000256" key="1">
    <source>
        <dbReference type="ARBA" id="ARBA00023125"/>
    </source>
</evidence>
<evidence type="ECO:0000313" key="3">
    <source>
        <dbReference type="EMBL" id="BDG60475.1"/>
    </source>
</evidence>
<dbReference type="RefSeq" id="WP_264844496.1">
    <property type="nucleotide sequence ID" value="NZ_AP025628.1"/>
</dbReference>
<feature type="region of interest" description="Disordered" evidence="2">
    <location>
        <begin position="445"/>
        <end position="466"/>
    </location>
</feature>
<gene>
    <name evidence="3" type="ORF">caldi_15650</name>
</gene>
<dbReference type="AlphaFoldDB" id="A0AA35CND0"/>
<dbReference type="GO" id="GO:0003677">
    <property type="term" value="F:DNA binding"/>
    <property type="evidence" value="ECO:0007669"/>
    <property type="project" value="UniProtKB-KW"/>
</dbReference>
<sequence>MKGKVRAAEETRQQRTRTLQGQIESTEKAIRKLQREDVALAKGSGQARKLPPHERVERRQRVRFRLHQKNRRLAMLRARLEAAENHQGPPSLCFGSRKLFRAQFHLAENGYASHDEWLQAWRKARSDSFFCLGSKDEAGGNQTCTLFPDGTLRLRVPNALAGEYGTHVLIRGVRFAYGQDVLGAALAAGQAISYRFVRKDGTWYLYATTERMPAPVVTHRQAGAVGVDLNPGLVAVAEIDRSGNPVGTRHIPLQIQGRRREQVLATLGEAVADVVAWAKAAGKPVVVERLDFRTKKARLREVSDRHARRLSHFAYACFHALLLSRAEREGVEVITVNPAFTSVIGKVKFMARYGLSPHAAAAVAIARRGLRFGERLRSGNARPLPARNRGRHVWSDWRRILPGVRGRKLTHALYERPSEGGPGRGVPLSATVPAGVGSHGPERDGLAWVPGCDPPARTVGSAVRPA</sequence>
<protein>
    <recommendedName>
        <fullName evidence="5">Transposase</fullName>
    </recommendedName>
</protein>
<organism evidence="3 4">
    <name type="scientific">Caldinitratiruptor microaerophilus</name>
    <dbReference type="NCBI Taxonomy" id="671077"/>
    <lineage>
        <taxon>Bacteria</taxon>
        <taxon>Bacillati</taxon>
        <taxon>Bacillota</taxon>
        <taxon>Clostridia</taxon>
        <taxon>Eubacteriales</taxon>
        <taxon>Symbiobacteriaceae</taxon>
        <taxon>Caldinitratiruptor</taxon>
    </lineage>
</organism>
<dbReference type="KEGG" id="cmic:caldi_15650"/>
<keyword evidence="4" id="KW-1185">Reference proteome</keyword>
<evidence type="ECO:0008006" key="5">
    <source>
        <dbReference type="Google" id="ProtNLM"/>
    </source>
</evidence>
<name>A0AA35CND0_9FIRM</name>
<dbReference type="InterPro" id="IPR010095">
    <property type="entry name" value="Cas12f1-like_TNB"/>
</dbReference>
<reference evidence="3" key="1">
    <citation type="submission" date="2022-03" db="EMBL/GenBank/DDBJ databases">
        <title>Complete genome sequence of Caldinitratiruptor microaerophilus.</title>
        <authorList>
            <person name="Mukaiyama R."/>
            <person name="Nishiyama T."/>
            <person name="Ueda K."/>
        </authorList>
    </citation>
    <scope>NUCLEOTIDE SEQUENCE</scope>
    <source>
        <strain evidence="3">JCM 16183</strain>
    </source>
</reference>
<dbReference type="Proteomes" id="UP001163687">
    <property type="component" value="Chromosome"/>
</dbReference>
<accession>A0AA35CND0</accession>
<evidence type="ECO:0000313" key="4">
    <source>
        <dbReference type="Proteomes" id="UP001163687"/>
    </source>
</evidence>
<keyword evidence="1" id="KW-0238">DNA-binding</keyword>
<feature type="compositionally biased region" description="Basic and acidic residues" evidence="2">
    <location>
        <begin position="1"/>
        <end position="13"/>
    </location>
</feature>
<dbReference type="NCBIfam" id="TIGR01766">
    <property type="entry name" value="IS200/IS605 family accessory protein TnpB-like domain"/>
    <property type="match status" value="1"/>
</dbReference>